<dbReference type="SUPFAM" id="SSF53474">
    <property type="entry name" value="alpha/beta-Hydrolases"/>
    <property type="match status" value="1"/>
</dbReference>
<dbReference type="PANTHER" id="PTHR22946">
    <property type="entry name" value="DIENELACTONE HYDROLASE DOMAIN-CONTAINING PROTEIN-RELATED"/>
    <property type="match status" value="1"/>
</dbReference>
<dbReference type="Gene3D" id="3.40.50.1820">
    <property type="entry name" value="alpha/beta hydrolase"/>
    <property type="match status" value="1"/>
</dbReference>
<dbReference type="PANTHER" id="PTHR22946:SF12">
    <property type="entry name" value="CONIDIAL PIGMENT BIOSYNTHESIS PROTEIN AYG1 (AFU_ORTHOLOGUE AFUA_2G17550)"/>
    <property type="match status" value="1"/>
</dbReference>
<keyword evidence="2" id="KW-0645">Protease</keyword>
<dbReference type="AlphaFoldDB" id="A0A4U5X2B8"/>
<protein>
    <submittedName>
        <fullName evidence="2">Dipeptidyl aminopeptidase</fullName>
    </submittedName>
</protein>
<dbReference type="Proteomes" id="UP000308632">
    <property type="component" value="Unassembled WGS sequence"/>
</dbReference>
<gene>
    <name evidence="2" type="ORF">E4U92_19380</name>
</gene>
<reference evidence="2 3" key="1">
    <citation type="submission" date="2019-04" db="EMBL/GenBank/DDBJ databases">
        <title>Streptomyces lasaliensis sp.nov., an Actinomycete isolated from soil which produces the polyether antibiotic lasalocid.</title>
        <authorList>
            <person name="Erwin G."/>
            <person name="Haber C."/>
        </authorList>
    </citation>
    <scope>NUCLEOTIDE SEQUENCE [LARGE SCALE GENOMIC DNA]</scope>
    <source>
        <strain evidence="2 3">DSM 40089</strain>
    </source>
</reference>
<name>A0A4U5X2B8_STRGB</name>
<sequence length="408" mass="44449">MDHRRRITAPGGLFRDADFDYEARIMLGAAACGVGDVGLVLATIDRITDGDPDSWFDAWTGLAADLSARGDEALEAGHVDTARWALVAASQYHGKALVFVDGMADQSVLLPTFRTHRACWDRFVDASAGSHVRVEVPYEDRPMPGYLLRPDASGAARPTLVVTNGSDGTLPSLLSYGAADALARGWNAFLFDGPGQQSMLFEHQVPFRHDWEAVLTPVLDTLLLRSDVDGDALVGYGISQGGYWITRALAFEHRLRAAVADPGVVDVSASWTAALPEPLLALLDAGRKDEFDAAVGAHADPARMRTLAFRSRPYAADTLYDLLTEVRRYQVRDVVGQITTPLLVLDPDDEQFFPGQPRELYALLPQEKQILGFTEAQGANGHCQPTGRRLTHHALLDFLGDHLPDRGP</sequence>
<comment type="caution">
    <text evidence="2">The sequence shown here is derived from an EMBL/GenBank/DDBJ whole genome shotgun (WGS) entry which is preliminary data.</text>
</comment>
<dbReference type="InterPro" id="IPR029058">
    <property type="entry name" value="AB_hydrolase_fold"/>
</dbReference>
<keyword evidence="2" id="KW-0378">Hydrolase</keyword>
<organism evidence="2 3">
    <name type="scientific">Streptomyces galbus</name>
    <dbReference type="NCBI Taxonomy" id="33898"/>
    <lineage>
        <taxon>Bacteria</taxon>
        <taxon>Bacillati</taxon>
        <taxon>Actinomycetota</taxon>
        <taxon>Actinomycetes</taxon>
        <taxon>Kitasatosporales</taxon>
        <taxon>Streptomycetaceae</taxon>
        <taxon>Streptomyces</taxon>
    </lineage>
</organism>
<comment type="similarity">
    <text evidence="1">Belongs to the AB hydrolase superfamily.</text>
</comment>
<accession>A0A4U5X2B8</accession>
<dbReference type="InterPro" id="IPR050261">
    <property type="entry name" value="FrsA_esterase"/>
</dbReference>
<keyword evidence="2" id="KW-0031">Aminopeptidase</keyword>
<dbReference type="GO" id="GO:0004177">
    <property type="term" value="F:aminopeptidase activity"/>
    <property type="evidence" value="ECO:0007669"/>
    <property type="project" value="UniProtKB-KW"/>
</dbReference>
<dbReference type="RefSeq" id="WP_137301687.1">
    <property type="nucleotide sequence ID" value="NZ_BMVD01000008.1"/>
</dbReference>
<proteinExistence type="inferred from homology"/>
<evidence type="ECO:0000256" key="1">
    <source>
        <dbReference type="ARBA" id="ARBA00008645"/>
    </source>
</evidence>
<dbReference type="EMBL" id="SZPR01000015">
    <property type="protein sequence ID" value="TKT08151.1"/>
    <property type="molecule type" value="Genomic_DNA"/>
</dbReference>
<evidence type="ECO:0000313" key="2">
    <source>
        <dbReference type="EMBL" id="TKT08151.1"/>
    </source>
</evidence>
<dbReference type="Gene3D" id="1.20.1440.110">
    <property type="entry name" value="acylaminoacyl peptidase"/>
    <property type="match status" value="1"/>
</dbReference>
<evidence type="ECO:0000313" key="3">
    <source>
        <dbReference type="Proteomes" id="UP000308632"/>
    </source>
</evidence>